<organism evidence="6">
    <name type="scientific">hydrothermal vent metagenome</name>
    <dbReference type="NCBI Taxonomy" id="652676"/>
    <lineage>
        <taxon>unclassified sequences</taxon>
        <taxon>metagenomes</taxon>
        <taxon>ecological metagenomes</taxon>
    </lineage>
</organism>
<dbReference type="Gene3D" id="3.90.180.10">
    <property type="entry name" value="Medium-chain alcohol dehydrogenases, catalytic domain"/>
    <property type="match status" value="1"/>
</dbReference>
<evidence type="ECO:0000313" key="6">
    <source>
        <dbReference type="EMBL" id="VAW07000.1"/>
    </source>
</evidence>
<dbReference type="Pfam" id="PF08240">
    <property type="entry name" value="ADH_N"/>
    <property type="match status" value="1"/>
</dbReference>
<reference evidence="6" key="1">
    <citation type="submission" date="2018-06" db="EMBL/GenBank/DDBJ databases">
        <authorList>
            <person name="Zhirakovskaya E."/>
        </authorList>
    </citation>
    <scope>NUCLEOTIDE SEQUENCE</scope>
</reference>
<keyword evidence="2" id="KW-0862">Zinc</keyword>
<dbReference type="PROSITE" id="PS00059">
    <property type="entry name" value="ADH_ZINC"/>
    <property type="match status" value="1"/>
</dbReference>
<name>A0A3B0SR80_9ZZZZ</name>
<dbReference type="Pfam" id="PF00107">
    <property type="entry name" value="ADH_zinc_N"/>
    <property type="match status" value="1"/>
</dbReference>
<dbReference type="InterPro" id="IPR036291">
    <property type="entry name" value="NAD(P)-bd_dom_sf"/>
</dbReference>
<dbReference type="GO" id="GO:0000721">
    <property type="term" value="F:(R,R)-butanediol dehydrogenase activity"/>
    <property type="evidence" value="ECO:0007669"/>
    <property type="project" value="UniProtKB-EC"/>
</dbReference>
<sequence length="249" mass="26667">MKALRYYKQKDFRLEDIAEPVPGPGEVKVKVKWCGICGSDVQEYLSGPKMVPTRPHPQTGLSAPMTGGHEFSGEITDIGAEVTGFSPGDRVVVRPTLPCYHCHYCRQGRYIQCVMLATMGGSAHGAFAEYVTVRDDCLYRLPDNVTFEQATYAEPLACAVRAVLRSGMTPGASVAIIGAGPIGLLTMQTALACGAARVFLFETVESRRTLAKELGATATFDPRDGDPGKIIAGLTEGRRADIGFECAGS</sequence>
<evidence type="ECO:0000256" key="1">
    <source>
        <dbReference type="ARBA" id="ARBA00022723"/>
    </source>
</evidence>
<dbReference type="PANTHER" id="PTHR43401">
    <property type="entry name" value="L-THREONINE 3-DEHYDROGENASE"/>
    <property type="match status" value="1"/>
</dbReference>
<feature type="domain" description="Alcohol dehydrogenase-like C-terminal" evidence="4">
    <location>
        <begin position="181"/>
        <end position="248"/>
    </location>
</feature>
<feature type="non-terminal residue" evidence="6">
    <location>
        <position position="249"/>
    </location>
</feature>
<dbReference type="AlphaFoldDB" id="A0A3B0SR80"/>
<dbReference type="SUPFAM" id="SSF50129">
    <property type="entry name" value="GroES-like"/>
    <property type="match status" value="1"/>
</dbReference>
<dbReference type="GO" id="GO:0008270">
    <property type="term" value="F:zinc ion binding"/>
    <property type="evidence" value="ECO:0007669"/>
    <property type="project" value="InterPro"/>
</dbReference>
<dbReference type="InterPro" id="IPR013149">
    <property type="entry name" value="ADH-like_C"/>
</dbReference>
<keyword evidence="1" id="KW-0479">Metal-binding</keyword>
<dbReference type="SUPFAM" id="SSF51735">
    <property type="entry name" value="NAD(P)-binding Rossmann-fold domains"/>
    <property type="match status" value="1"/>
</dbReference>
<dbReference type="InterPro" id="IPR013154">
    <property type="entry name" value="ADH-like_N"/>
</dbReference>
<dbReference type="InterPro" id="IPR050129">
    <property type="entry name" value="Zn_alcohol_dh"/>
</dbReference>
<evidence type="ECO:0000256" key="3">
    <source>
        <dbReference type="ARBA" id="ARBA00023002"/>
    </source>
</evidence>
<evidence type="ECO:0000256" key="2">
    <source>
        <dbReference type="ARBA" id="ARBA00022833"/>
    </source>
</evidence>
<dbReference type="Gene3D" id="3.40.50.720">
    <property type="entry name" value="NAD(P)-binding Rossmann-like Domain"/>
    <property type="match status" value="1"/>
</dbReference>
<dbReference type="EMBL" id="UOEJ01000257">
    <property type="protein sequence ID" value="VAW07000.1"/>
    <property type="molecule type" value="Genomic_DNA"/>
</dbReference>
<accession>A0A3B0SR80</accession>
<evidence type="ECO:0000259" key="4">
    <source>
        <dbReference type="Pfam" id="PF00107"/>
    </source>
</evidence>
<dbReference type="PANTHER" id="PTHR43401:SF2">
    <property type="entry name" value="L-THREONINE 3-DEHYDROGENASE"/>
    <property type="match status" value="1"/>
</dbReference>
<gene>
    <name evidence="6" type="ORF">MNBD_ALPHA01-902</name>
</gene>
<evidence type="ECO:0000259" key="5">
    <source>
        <dbReference type="Pfam" id="PF08240"/>
    </source>
</evidence>
<dbReference type="InterPro" id="IPR011032">
    <property type="entry name" value="GroES-like_sf"/>
</dbReference>
<dbReference type="EC" id="1.1.1.4" evidence="6"/>
<keyword evidence="3 6" id="KW-0560">Oxidoreductase</keyword>
<proteinExistence type="predicted"/>
<dbReference type="InterPro" id="IPR002328">
    <property type="entry name" value="ADH_Zn_CS"/>
</dbReference>
<feature type="domain" description="Alcohol dehydrogenase-like N-terminal" evidence="5">
    <location>
        <begin position="23"/>
        <end position="143"/>
    </location>
</feature>
<protein>
    <submittedName>
        <fullName evidence="6">2,3-butanediol dehydrogenase, R-alcohol forming, (R)- and (S)-acetoin-specific</fullName>
        <ecNumber evidence="6">1.1.1.4</ecNumber>
    </submittedName>
</protein>